<dbReference type="Proteomes" id="UP000077829">
    <property type="component" value="Chromosome"/>
</dbReference>
<dbReference type="STRING" id="219572.A7J50_2870"/>
<sequence>MTQDALLANGRDYAFFQALRLLRLRFPDDNAFSDGVRVRPGLGLGFPESDILAIDQDDSGRYHLQASFFGLYGVTSPLPTFYTEDLIDEQLQGRSAGRDFLDIVHAALYPLLFRAWEKHRLWMAIGERRDLSRLNLVRSLIGLADADPQWRQHAPQLVRYAGIFNQFPRSALGLEQLLSSTLDGDPVEVVPCVLTQVPIDDQSRCRLGLQGNVLGQDSLLGQQVSDRTSTLDIRIGPLDALRFHLLMPGAALYKRIERLTALYLHTPLKCRLVLSLKPEQQRGTRLGDSWQRLGTNTWLGRTVDQGKAVFTLAGAQSPGAQSRTGQ</sequence>
<dbReference type="AlphaFoldDB" id="A0A172Z118"/>
<dbReference type="PANTHER" id="PTHR35564:SF3">
    <property type="entry name" value="TYPE VI SECRETION SYSTEM BASEPLATE SUBUNIT TSSG"/>
    <property type="match status" value="1"/>
</dbReference>
<protein>
    <recommendedName>
        <fullName evidence="3">Type VI secretion system protein ImpH</fullName>
    </recommendedName>
</protein>
<organism evidence="1 2">
    <name type="scientific">Pseudomonas antarctica</name>
    <dbReference type="NCBI Taxonomy" id="219572"/>
    <lineage>
        <taxon>Bacteria</taxon>
        <taxon>Pseudomonadati</taxon>
        <taxon>Pseudomonadota</taxon>
        <taxon>Gammaproteobacteria</taxon>
        <taxon>Pseudomonadales</taxon>
        <taxon>Pseudomonadaceae</taxon>
        <taxon>Pseudomonas</taxon>
    </lineage>
</organism>
<evidence type="ECO:0000313" key="1">
    <source>
        <dbReference type="EMBL" id="ANF86263.1"/>
    </source>
</evidence>
<dbReference type="InterPro" id="IPR010732">
    <property type="entry name" value="T6SS_TssG-like"/>
</dbReference>
<proteinExistence type="predicted"/>
<dbReference type="NCBIfam" id="TIGR03347">
    <property type="entry name" value="VI_chp_1"/>
    <property type="match status" value="1"/>
</dbReference>
<accession>A0A172Z118</accession>
<dbReference type="Pfam" id="PF06996">
    <property type="entry name" value="T6SS_TssG"/>
    <property type="match status" value="1"/>
</dbReference>
<dbReference type="RefSeq" id="WP_237140905.1">
    <property type="nucleotide sequence ID" value="NZ_CP015600.1"/>
</dbReference>
<name>A0A172Z118_9PSED</name>
<dbReference type="KEGG" id="panr:A7J50_2870"/>
<reference evidence="1 2" key="1">
    <citation type="submission" date="2016-05" db="EMBL/GenBank/DDBJ databases">
        <title>Complete genome sequence of Pseudomonas antarctica PAMC 27494.</title>
        <authorList>
            <person name="Lee J."/>
        </authorList>
    </citation>
    <scope>NUCLEOTIDE SEQUENCE [LARGE SCALE GENOMIC DNA]</scope>
    <source>
        <strain evidence="1 2">PAMC 27494</strain>
    </source>
</reference>
<dbReference type="PATRIC" id="fig|219572.3.peg.2947"/>
<dbReference type="EMBL" id="CP015600">
    <property type="protein sequence ID" value="ANF86263.1"/>
    <property type="molecule type" value="Genomic_DNA"/>
</dbReference>
<evidence type="ECO:0000313" key="2">
    <source>
        <dbReference type="Proteomes" id="UP000077829"/>
    </source>
</evidence>
<evidence type="ECO:0008006" key="3">
    <source>
        <dbReference type="Google" id="ProtNLM"/>
    </source>
</evidence>
<dbReference type="PANTHER" id="PTHR35564">
    <property type="match status" value="1"/>
</dbReference>
<gene>
    <name evidence="1" type="ORF">A7J50_2870</name>
</gene>